<evidence type="ECO:0000313" key="2">
    <source>
        <dbReference type="Proteomes" id="UP001272987"/>
    </source>
</evidence>
<proteinExistence type="predicted"/>
<comment type="caution">
    <text evidence="1">The sequence shown here is derived from an EMBL/GenBank/DDBJ whole genome shotgun (WGS) entry which is preliminary data.</text>
</comment>
<protein>
    <submittedName>
        <fullName evidence="1">Uncharacterized protein</fullName>
    </submittedName>
</protein>
<dbReference type="EMBL" id="JARAWP010000007">
    <property type="protein sequence ID" value="MDX3018789.1"/>
    <property type="molecule type" value="Genomic_DNA"/>
</dbReference>
<dbReference type="Proteomes" id="UP001272987">
    <property type="component" value="Unassembled WGS sequence"/>
</dbReference>
<evidence type="ECO:0000313" key="1">
    <source>
        <dbReference type="EMBL" id="MDX3018789.1"/>
    </source>
</evidence>
<gene>
    <name evidence="1" type="ORF">PV666_12940</name>
</gene>
<accession>A0ABU4LU52</accession>
<organism evidence="1 2">
    <name type="scientific">Streptomyces acidiscabies</name>
    <dbReference type="NCBI Taxonomy" id="42234"/>
    <lineage>
        <taxon>Bacteria</taxon>
        <taxon>Bacillati</taxon>
        <taxon>Actinomycetota</taxon>
        <taxon>Actinomycetes</taxon>
        <taxon>Kitasatosporales</taxon>
        <taxon>Streptomycetaceae</taxon>
        <taxon>Streptomyces</taxon>
    </lineage>
</organism>
<dbReference type="RefSeq" id="WP_100216710.1">
    <property type="nucleotide sequence ID" value="NZ_CP122369.1"/>
</dbReference>
<name>A0ABU4LU52_9ACTN</name>
<sequence>MPLYRVRESLPDATSALARARGIMRDLASWKSIPWPQLEPVATAEQYAHALRSFGTGRIIGDREPEAGPLLDELRRRDAITFDEEQPYSWLFLADLRLGPDLADLWPLPESMTLSLNRTPPFGGPGSEPEDDCTEEELDRMVAVLGPLMLTASWNCGWRGLSEFKGCGVKLCLNSVWSDGAAEPSPGEFGVWISLGGPLARRPEGEAWLRDSGLTLGEPQHG</sequence>
<reference evidence="1 2" key="1">
    <citation type="journal article" date="2023" name="Microb. Genom.">
        <title>Mesoterricola silvestris gen. nov., sp. nov., Mesoterricola sediminis sp. nov., Geothrix oryzae sp. nov., Geothrix edaphica sp. nov., Geothrix rubra sp. nov., and Geothrix limicola sp. nov., six novel members of Acidobacteriota isolated from soils.</title>
        <authorList>
            <person name="Weisberg A.J."/>
            <person name="Pearce E."/>
            <person name="Kramer C.G."/>
            <person name="Chang J.H."/>
            <person name="Clarke C.R."/>
        </authorList>
    </citation>
    <scope>NUCLEOTIDE SEQUENCE [LARGE SCALE GENOMIC DNA]</scope>
    <source>
        <strain evidence="1 2">NB05-1H</strain>
    </source>
</reference>
<keyword evidence="2" id="KW-1185">Reference proteome</keyword>